<evidence type="ECO:0000313" key="7">
    <source>
        <dbReference type="Proteomes" id="UP001061958"/>
    </source>
</evidence>
<dbReference type="GO" id="GO:0016592">
    <property type="term" value="C:mediator complex"/>
    <property type="evidence" value="ECO:0007669"/>
    <property type="project" value="InterPro"/>
</dbReference>
<keyword evidence="5" id="KW-0175">Coiled coil</keyword>
<evidence type="ECO:0000256" key="2">
    <source>
        <dbReference type="ARBA" id="ARBA00023015"/>
    </source>
</evidence>
<reference evidence="6" key="2">
    <citation type="submission" date="2022-01" db="EMBL/GenBank/DDBJ databases">
        <authorList>
            <person name="Hirooka S."/>
            <person name="Miyagishima S.Y."/>
        </authorList>
    </citation>
    <scope>NUCLEOTIDE SEQUENCE</scope>
    <source>
        <strain evidence="6">NBRC 102759</strain>
    </source>
</reference>
<comment type="subcellular location">
    <subcellularLocation>
        <location evidence="1">Nucleus</location>
    </subcellularLocation>
</comment>
<organism evidence="6 7">
    <name type="scientific">Galdieria partita</name>
    <dbReference type="NCBI Taxonomy" id="83374"/>
    <lineage>
        <taxon>Eukaryota</taxon>
        <taxon>Rhodophyta</taxon>
        <taxon>Bangiophyceae</taxon>
        <taxon>Galdieriales</taxon>
        <taxon>Galdieriaceae</taxon>
        <taxon>Galdieria</taxon>
    </lineage>
</organism>
<comment type="caution">
    <text evidence="6">The sequence shown here is derived from an EMBL/GenBank/DDBJ whole genome shotgun (WGS) entry which is preliminary data.</text>
</comment>
<dbReference type="AlphaFoldDB" id="A0A9C7Q3K1"/>
<evidence type="ECO:0000256" key="1">
    <source>
        <dbReference type="ARBA" id="ARBA00004123"/>
    </source>
</evidence>
<dbReference type="SUPFAM" id="SSF140718">
    <property type="entry name" value="Mediator hinge subcomplex-like"/>
    <property type="match status" value="1"/>
</dbReference>
<sequence>MTNEDCRAAFGVYRRLSKVLETIANRREVHEVTAAWKDFYQNIQLLETTIETWPGAQWTSQEQLEKIQQTQQAIIRKREKLQQLVKAIEQLEIATVSSPSD</sequence>
<name>A0A9C7Q3K1_9RHOD</name>
<gene>
    <name evidence="6" type="ORF">GpartN1_g7352.t1</name>
</gene>
<feature type="coiled-coil region" evidence="5">
    <location>
        <begin position="64"/>
        <end position="94"/>
    </location>
</feature>
<proteinExistence type="predicted"/>
<dbReference type="InterPro" id="IPR037212">
    <property type="entry name" value="Med7/Med21-like"/>
</dbReference>
<accession>A0A9C7Q3K1</accession>
<keyword evidence="3" id="KW-0804">Transcription</keyword>
<keyword evidence="2" id="KW-0805">Transcription regulation</keyword>
<reference evidence="6" key="1">
    <citation type="journal article" date="2022" name="Proc. Natl. Acad. Sci. U.S.A.">
        <title>Life cycle and functional genomics of the unicellular red alga Galdieria for elucidating algal and plant evolution and industrial use.</title>
        <authorList>
            <person name="Hirooka S."/>
            <person name="Itabashi T."/>
            <person name="Ichinose T.M."/>
            <person name="Onuma R."/>
            <person name="Fujiwara T."/>
            <person name="Yamashita S."/>
            <person name="Jong L.W."/>
            <person name="Tomita R."/>
            <person name="Iwane A.H."/>
            <person name="Miyagishima S.Y."/>
        </authorList>
    </citation>
    <scope>NUCLEOTIDE SEQUENCE</scope>
    <source>
        <strain evidence="6">NBRC 102759</strain>
    </source>
</reference>
<evidence type="ECO:0000256" key="5">
    <source>
        <dbReference type="SAM" id="Coils"/>
    </source>
</evidence>
<evidence type="ECO:0000256" key="4">
    <source>
        <dbReference type="ARBA" id="ARBA00023242"/>
    </source>
</evidence>
<keyword evidence="4" id="KW-0539">Nucleus</keyword>
<evidence type="ECO:0000313" key="6">
    <source>
        <dbReference type="EMBL" id="GJQ15561.1"/>
    </source>
</evidence>
<dbReference type="EMBL" id="BQMJ01000071">
    <property type="protein sequence ID" value="GJQ15561.1"/>
    <property type="molecule type" value="Genomic_DNA"/>
</dbReference>
<dbReference type="Proteomes" id="UP001061958">
    <property type="component" value="Unassembled WGS sequence"/>
</dbReference>
<evidence type="ECO:0000256" key="3">
    <source>
        <dbReference type="ARBA" id="ARBA00023163"/>
    </source>
</evidence>
<keyword evidence="7" id="KW-1185">Reference proteome</keyword>
<protein>
    <submittedName>
        <fullName evidence="6">Uncharacterized protein</fullName>
    </submittedName>
</protein>